<dbReference type="GO" id="GO:0080044">
    <property type="term" value="F:quercetin 7-O-glucosyltransferase activity"/>
    <property type="evidence" value="ECO:0007669"/>
    <property type="project" value="TreeGrafter"/>
</dbReference>
<accession>A0A2G9H513</accession>
<evidence type="ECO:0000313" key="4">
    <source>
        <dbReference type="EMBL" id="PIN12400.1"/>
    </source>
</evidence>
<protein>
    <submittedName>
        <fullName evidence="4">7-deoxyloganetin glucosyltransferase</fullName>
        <ecNumber evidence="4">2.4.1.324</ecNumber>
    </submittedName>
</protein>
<comment type="similarity">
    <text evidence="1">Belongs to the UDP-glycosyltransferase family.</text>
</comment>
<dbReference type="PANTHER" id="PTHR11926:SF1494">
    <property type="entry name" value="FLAVONOL 3-O-GLUCOSYLTRANSFERASE UGT76E12-RELATED"/>
    <property type="match status" value="1"/>
</dbReference>
<dbReference type="PANTHER" id="PTHR11926">
    <property type="entry name" value="GLUCOSYL/GLUCURONOSYL TRANSFERASES"/>
    <property type="match status" value="1"/>
</dbReference>
<reference evidence="5" key="1">
    <citation type="journal article" date="2018" name="Gigascience">
        <title>Genome assembly of the Pink Ipe (Handroanthus impetiginosus, Bignoniaceae), a highly valued, ecologically keystone Neotropical timber forest tree.</title>
        <authorList>
            <person name="Silva-Junior O.B."/>
            <person name="Grattapaglia D."/>
            <person name="Novaes E."/>
            <person name="Collevatti R.G."/>
        </authorList>
    </citation>
    <scope>NUCLEOTIDE SEQUENCE [LARGE SCALE GENOMIC DNA]</scope>
    <source>
        <strain evidence="5">cv. UFG-1</strain>
    </source>
</reference>
<evidence type="ECO:0000256" key="3">
    <source>
        <dbReference type="SAM" id="Phobius"/>
    </source>
</evidence>
<dbReference type="GO" id="GO:0080043">
    <property type="term" value="F:quercetin 3-O-glucosyltransferase activity"/>
    <property type="evidence" value="ECO:0007669"/>
    <property type="project" value="TreeGrafter"/>
</dbReference>
<gene>
    <name evidence="4" type="ORF">CDL12_14992</name>
</gene>
<evidence type="ECO:0000256" key="1">
    <source>
        <dbReference type="ARBA" id="ARBA00009995"/>
    </source>
</evidence>
<name>A0A2G9H513_9LAMI</name>
<keyword evidence="5" id="KW-1185">Reference proteome</keyword>
<keyword evidence="2 4" id="KW-0328">Glycosyltransferase</keyword>
<keyword evidence="3" id="KW-0812">Transmembrane</keyword>
<dbReference type="EC" id="2.4.1.324" evidence="4"/>
<dbReference type="SUPFAM" id="SSF53756">
    <property type="entry name" value="UDP-Glycosyltransferase/glycogen phosphorylase"/>
    <property type="match status" value="1"/>
</dbReference>
<feature type="transmembrane region" description="Helical" evidence="3">
    <location>
        <begin position="141"/>
        <end position="161"/>
    </location>
</feature>
<evidence type="ECO:0000313" key="5">
    <source>
        <dbReference type="Proteomes" id="UP000231279"/>
    </source>
</evidence>
<dbReference type="EMBL" id="NKXS01002701">
    <property type="protein sequence ID" value="PIN12400.1"/>
    <property type="molecule type" value="Genomic_DNA"/>
</dbReference>
<dbReference type="AlphaFoldDB" id="A0A2G9H513"/>
<comment type="caution">
    <text evidence="4">The sequence shown here is derived from an EMBL/GenBank/DDBJ whole genome shotgun (WGS) entry which is preliminary data.</text>
</comment>
<sequence>MVNIEHRPRAVLVSYALQGHLNPSVHLAINLASRSFTMTFINTLPMHSQLTSTVGGGGEGDIFSIARQSGLDIRYVNVSDGFSLRFNRSLHHDQLMAALLHVFSAYVEETINEIVINGQPAVNWLIADTYFVWPGNMAKKFGLVFVFWTEVALIFTLYYHIDLLRFNGHFGCIDIREDKINYILGVKSIELKDLTSYLQQMDTTLVCHQIIYQAFKDAKNADFVLCNTAQELKPETISALQEKIPFFTVGPLFSTGFDKIRVSMSLWAESNCSHWLDSKPLGSIFNVDFFGLLRPDIVSSGEENLLPDAFREAILDRGMIVLWCWQIEVLAHSAIKYKVRLTKDEVAKKISQLMVGKTRDDGRLAIKKVKIIFEKALAADGSPDKNIGHFLKEIGDKIRQKR</sequence>
<keyword evidence="4" id="KW-0808">Transferase</keyword>
<evidence type="ECO:0000256" key="2">
    <source>
        <dbReference type="ARBA" id="ARBA00022676"/>
    </source>
</evidence>
<dbReference type="OrthoDB" id="5835829at2759"/>
<keyword evidence="3" id="KW-0472">Membrane</keyword>
<dbReference type="Proteomes" id="UP000231279">
    <property type="component" value="Unassembled WGS sequence"/>
</dbReference>
<keyword evidence="3" id="KW-1133">Transmembrane helix</keyword>
<organism evidence="4 5">
    <name type="scientific">Handroanthus impetiginosus</name>
    <dbReference type="NCBI Taxonomy" id="429701"/>
    <lineage>
        <taxon>Eukaryota</taxon>
        <taxon>Viridiplantae</taxon>
        <taxon>Streptophyta</taxon>
        <taxon>Embryophyta</taxon>
        <taxon>Tracheophyta</taxon>
        <taxon>Spermatophyta</taxon>
        <taxon>Magnoliopsida</taxon>
        <taxon>eudicotyledons</taxon>
        <taxon>Gunneridae</taxon>
        <taxon>Pentapetalae</taxon>
        <taxon>asterids</taxon>
        <taxon>lamiids</taxon>
        <taxon>Lamiales</taxon>
        <taxon>Bignoniaceae</taxon>
        <taxon>Crescentiina</taxon>
        <taxon>Tabebuia alliance</taxon>
        <taxon>Handroanthus</taxon>
    </lineage>
</organism>
<proteinExistence type="inferred from homology"/>
<dbReference type="Gene3D" id="3.40.50.2000">
    <property type="entry name" value="Glycogen Phosphorylase B"/>
    <property type="match status" value="1"/>
</dbReference>
<dbReference type="STRING" id="429701.A0A2G9H513"/>